<keyword evidence="18" id="KW-1185">Reference proteome</keyword>
<feature type="repeat" description="ANK" evidence="13">
    <location>
        <begin position="226"/>
        <end position="258"/>
    </location>
</feature>
<evidence type="ECO:0000256" key="12">
    <source>
        <dbReference type="ARBA" id="ARBA00023303"/>
    </source>
</evidence>
<evidence type="ECO:0000256" key="11">
    <source>
        <dbReference type="ARBA" id="ARBA00023136"/>
    </source>
</evidence>
<dbReference type="InterPro" id="IPR024862">
    <property type="entry name" value="TRPV"/>
</dbReference>
<evidence type="ECO:0000256" key="4">
    <source>
        <dbReference type="ARBA" id="ARBA00022568"/>
    </source>
</evidence>
<dbReference type="Gene3D" id="1.25.40.20">
    <property type="entry name" value="Ankyrin repeat-containing domain"/>
    <property type="match status" value="1"/>
</dbReference>
<evidence type="ECO:0000256" key="9">
    <source>
        <dbReference type="ARBA" id="ARBA00022989"/>
    </source>
</evidence>
<feature type="transmembrane region" description="Helical" evidence="15">
    <location>
        <begin position="493"/>
        <end position="517"/>
    </location>
</feature>
<comment type="caution">
    <text evidence="17">The sequence shown here is derived from an EMBL/GenBank/DDBJ whole genome shotgun (WGS) entry which is preliminary data.</text>
</comment>
<dbReference type="PROSITE" id="PS50088">
    <property type="entry name" value="ANK_REPEAT"/>
    <property type="match status" value="1"/>
</dbReference>
<keyword evidence="8" id="KW-0106">Calcium</keyword>
<feature type="transmembrane region" description="Helical" evidence="15">
    <location>
        <begin position="452"/>
        <end position="473"/>
    </location>
</feature>
<keyword evidence="11 15" id="KW-0472">Membrane</keyword>
<feature type="compositionally biased region" description="Basic and acidic residues" evidence="14">
    <location>
        <begin position="797"/>
        <end position="808"/>
    </location>
</feature>
<dbReference type="InterPro" id="IPR005821">
    <property type="entry name" value="Ion_trans_dom"/>
</dbReference>
<organism evidence="17 18">
    <name type="scientific">Homarus americanus</name>
    <name type="common">American lobster</name>
    <dbReference type="NCBI Taxonomy" id="6706"/>
    <lineage>
        <taxon>Eukaryota</taxon>
        <taxon>Metazoa</taxon>
        <taxon>Ecdysozoa</taxon>
        <taxon>Arthropoda</taxon>
        <taxon>Crustacea</taxon>
        <taxon>Multicrustacea</taxon>
        <taxon>Malacostraca</taxon>
        <taxon>Eumalacostraca</taxon>
        <taxon>Eucarida</taxon>
        <taxon>Decapoda</taxon>
        <taxon>Pleocyemata</taxon>
        <taxon>Astacidea</taxon>
        <taxon>Nephropoidea</taxon>
        <taxon>Nephropidae</taxon>
        <taxon>Homarus</taxon>
    </lineage>
</organism>
<keyword evidence="10" id="KW-0406">Ion transport</keyword>
<name>A0A8J5JFA6_HOMAM</name>
<feature type="region of interest" description="Disordered" evidence="14">
    <location>
        <begin position="792"/>
        <end position="840"/>
    </location>
</feature>
<dbReference type="GO" id="GO:0005262">
    <property type="term" value="F:calcium channel activity"/>
    <property type="evidence" value="ECO:0007669"/>
    <property type="project" value="UniProtKB-KW"/>
</dbReference>
<feature type="transmembrane region" description="Helical" evidence="15">
    <location>
        <begin position="585"/>
        <end position="607"/>
    </location>
</feature>
<dbReference type="FunFam" id="1.25.40.20:FF:000185">
    <property type="entry name" value="OSMotic avoidance abnormal family member"/>
    <property type="match status" value="1"/>
</dbReference>
<evidence type="ECO:0000256" key="5">
    <source>
        <dbReference type="ARBA" id="ARBA00022673"/>
    </source>
</evidence>
<keyword evidence="2" id="KW-0813">Transport</keyword>
<keyword evidence="5" id="KW-0107">Calcium channel</keyword>
<dbReference type="GO" id="GO:0005886">
    <property type="term" value="C:plasma membrane"/>
    <property type="evidence" value="ECO:0007669"/>
    <property type="project" value="UniProtKB-SubCell"/>
</dbReference>
<evidence type="ECO:0000313" key="18">
    <source>
        <dbReference type="Proteomes" id="UP000747542"/>
    </source>
</evidence>
<reference evidence="17" key="1">
    <citation type="journal article" date="2021" name="Sci. Adv.">
        <title>The American lobster genome reveals insights on longevity, neural, and immune adaptations.</title>
        <authorList>
            <person name="Polinski J.M."/>
            <person name="Zimin A.V."/>
            <person name="Clark K.F."/>
            <person name="Kohn A.B."/>
            <person name="Sadowski N."/>
            <person name="Timp W."/>
            <person name="Ptitsyn A."/>
            <person name="Khanna P."/>
            <person name="Romanova D.Y."/>
            <person name="Williams P."/>
            <person name="Greenwood S.J."/>
            <person name="Moroz L.L."/>
            <person name="Walt D.R."/>
            <person name="Bodnar A.G."/>
        </authorList>
    </citation>
    <scope>NUCLEOTIDE SEQUENCE</scope>
    <source>
        <strain evidence="17">GMGI-L3</strain>
    </source>
</reference>
<evidence type="ECO:0000256" key="6">
    <source>
        <dbReference type="ARBA" id="ARBA00022692"/>
    </source>
</evidence>
<evidence type="ECO:0000256" key="7">
    <source>
        <dbReference type="ARBA" id="ARBA00022737"/>
    </source>
</evidence>
<dbReference type="GO" id="GO:0034703">
    <property type="term" value="C:cation channel complex"/>
    <property type="evidence" value="ECO:0007669"/>
    <property type="project" value="UniProtKB-ARBA"/>
</dbReference>
<dbReference type="InterPro" id="IPR036770">
    <property type="entry name" value="Ankyrin_rpt-contain_sf"/>
</dbReference>
<feature type="domain" description="Ion transport" evidence="16">
    <location>
        <begin position="513"/>
        <end position="613"/>
    </location>
</feature>
<evidence type="ECO:0000313" key="17">
    <source>
        <dbReference type="EMBL" id="KAG7155441.1"/>
    </source>
</evidence>
<keyword evidence="3" id="KW-1003">Cell membrane</keyword>
<dbReference type="AlphaFoldDB" id="A0A8J5JFA6"/>
<comment type="subcellular location">
    <subcellularLocation>
        <location evidence="1">Cell membrane</location>
        <topology evidence="1">Multi-pass membrane protein</topology>
    </subcellularLocation>
</comment>
<feature type="compositionally biased region" description="Basic and acidic residues" evidence="14">
    <location>
        <begin position="1069"/>
        <end position="1083"/>
    </location>
</feature>
<dbReference type="PANTHER" id="PTHR10582:SF2">
    <property type="entry name" value="INACTIVE"/>
    <property type="match status" value="1"/>
</dbReference>
<evidence type="ECO:0000256" key="3">
    <source>
        <dbReference type="ARBA" id="ARBA00022475"/>
    </source>
</evidence>
<keyword evidence="17" id="KW-0675">Receptor</keyword>
<dbReference type="SUPFAM" id="SSF48403">
    <property type="entry name" value="Ankyrin repeat"/>
    <property type="match status" value="1"/>
</dbReference>
<dbReference type="EMBL" id="JAHLQT010041650">
    <property type="protein sequence ID" value="KAG7155441.1"/>
    <property type="molecule type" value="Genomic_DNA"/>
</dbReference>
<keyword evidence="13" id="KW-0040">ANK repeat</keyword>
<keyword evidence="9 15" id="KW-1133">Transmembrane helix</keyword>
<dbReference type="GO" id="GO:0098703">
    <property type="term" value="P:calcium ion import across plasma membrane"/>
    <property type="evidence" value="ECO:0007669"/>
    <property type="project" value="TreeGrafter"/>
</dbReference>
<evidence type="ECO:0000256" key="10">
    <source>
        <dbReference type="ARBA" id="ARBA00023065"/>
    </source>
</evidence>
<keyword evidence="7" id="KW-0677">Repeat</keyword>
<gene>
    <name evidence="17" type="primary">Trpv6-L</name>
    <name evidence="17" type="ORF">Hamer_G019859</name>
</gene>
<keyword evidence="12" id="KW-0407">Ion channel</keyword>
<proteinExistence type="predicted"/>
<feature type="region of interest" description="Disordered" evidence="14">
    <location>
        <begin position="888"/>
        <end position="909"/>
    </location>
</feature>
<keyword evidence="4" id="KW-0109">Calcium transport</keyword>
<evidence type="ECO:0000256" key="1">
    <source>
        <dbReference type="ARBA" id="ARBA00004651"/>
    </source>
</evidence>
<evidence type="ECO:0000256" key="15">
    <source>
        <dbReference type="SAM" id="Phobius"/>
    </source>
</evidence>
<dbReference type="SMART" id="SM00248">
    <property type="entry name" value="ANK"/>
    <property type="match status" value="5"/>
</dbReference>
<protein>
    <submittedName>
        <fullName evidence="17">Transient receptor potential cation channel subfamily V member 6-like</fullName>
    </submittedName>
</protein>
<dbReference type="Pfam" id="PF00520">
    <property type="entry name" value="Ion_trans"/>
    <property type="match status" value="1"/>
</dbReference>
<sequence>MGACATKKQAINPGSALDKVISQASSDDCVLYRLADYKKGGRLIEEYNRGGGKEVERLILEEFGIFMYNHGRGKEITRTEYLKWKYRKVPKDQMVVQMETKSPFDPLHKWSDHEACWQMQFRGSLGETLLHVLIMCDTKAHTRVAKILLRCFPKLGIDVVEGEEYLGAGALHLAIAYSNNELVTILMACGVSFTQRAIGSFFLPRDQQVTQPPGPEYTDYEGLAYLGEYPLAWSACLGNETVYNKLLDLGADPNLQDSFGNMILHMVVVCNQLGMFSYALRHPRLPAQDGIMNLAGLTPLTLACKLARSTIFKEMLELTCIEFWRYSNITCSAYPLNALDTIRPSGETNWNSALMIILNGTKSEHLDMLEGGIIQRLLEEKWKTFARNSTEYSVLLYDNFYDADFMSIARYCFETGTLAGVISYVVFQQGEEIMNQGLSSFMRGLSGNAPKAIFLLSNLLIMLCVPCRVVYFFKPKMYFLRDIEDELMAYAVAGSWFMLMFFAGALKLTGPFVVMIYKMITGDMFTFSIIYFIMLLGFSEAFFFLYKSPKHDKDSKYATYGTTWMALFHMTLGDYDNIYSSMSKFVFLVFTIMLPIMLLNMLIAMMGNTYSTVISMSEKEWVKAWAKIVIALERAISQEKAKDYLYMYSLPLGGGGDGVEESLGVMVIKSKDKTKAKQRKGALSNWKRVGRVTIDALQRRGVSGEFLRREMWGLQTAASTPVKGPAKKKGYGGLLGIETGPATSDIMGDALNQSIFAGGEIIDPNDEMDGFGALTGAIDQLAFTNDLDFSGDGIDDDPLKPNLGHDQKPPVYSTTLQVPAEPKKKKKKRRNSSDGYDNPAFIDDEELLLASALDGGESDGSDTDMLESRRLAKPRIIIRAETEVATVSTTTTTSTKPTATTAGKTPGTAVAAKDPKAAVQTAATNVPVIIPRQRLPSAKMRRIGSARKTPARFAMTFTEKYDPVGKEVQKKVVKPEDTAGAVSVTERAEEETKKKDDKKKGKKSEEEATTSTMDVQEEDGDSGDKWAEKKPRRHKNKVGPSNSSEECVIGVEAQTQDDMSIGLHSGTDSTREEVKAKDKERPKTSVASQKMKKRATENVGNMNSILPWDNEDGDIK</sequence>
<evidence type="ECO:0000256" key="14">
    <source>
        <dbReference type="SAM" id="MobiDB-lite"/>
    </source>
</evidence>
<evidence type="ECO:0000256" key="13">
    <source>
        <dbReference type="PROSITE-ProRule" id="PRU00023"/>
    </source>
</evidence>
<evidence type="ECO:0000256" key="2">
    <source>
        <dbReference type="ARBA" id="ARBA00022448"/>
    </source>
</evidence>
<dbReference type="PANTHER" id="PTHR10582">
    <property type="entry name" value="TRANSIENT RECEPTOR POTENTIAL ION CHANNEL PROTEIN"/>
    <property type="match status" value="1"/>
</dbReference>
<feature type="region of interest" description="Disordered" evidence="14">
    <location>
        <begin position="976"/>
        <end position="1116"/>
    </location>
</feature>
<feature type="compositionally biased region" description="Basic and acidic residues" evidence="14">
    <location>
        <begin position="986"/>
        <end position="1006"/>
    </location>
</feature>
<dbReference type="InterPro" id="IPR002110">
    <property type="entry name" value="Ankyrin_rpt"/>
</dbReference>
<accession>A0A8J5JFA6</accession>
<evidence type="ECO:0000259" key="16">
    <source>
        <dbReference type="Pfam" id="PF00520"/>
    </source>
</evidence>
<evidence type="ECO:0000256" key="8">
    <source>
        <dbReference type="ARBA" id="ARBA00022837"/>
    </source>
</evidence>
<keyword evidence="6 15" id="KW-0812">Transmembrane</keyword>
<feature type="transmembrane region" description="Helical" evidence="15">
    <location>
        <begin position="524"/>
        <end position="545"/>
    </location>
</feature>
<dbReference type="Proteomes" id="UP000747542">
    <property type="component" value="Unassembled WGS sequence"/>
</dbReference>